<proteinExistence type="predicted"/>
<gene>
    <name evidence="4" type="primary">LOC113725891</name>
</gene>
<dbReference type="Proteomes" id="UP001652660">
    <property type="component" value="Chromosome 2e"/>
</dbReference>
<keyword evidence="1" id="KW-0433">Leucine-rich repeat</keyword>
<name>A0ABM4WT77_COFAR</name>
<evidence type="ECO:0000313" key="3">
    <source>
        <dbReference type="Proteomes" id="UP001652660"/>
    </source>
</evidence>
<dbReference type="InterPro" id="IPR032675">
    <property type="entry name" value="LRR_dom_sf"/>
</dbReference>
<dbReference type="PROSITE" id="PS51450">
    <property type="entry name" value="LRR"/>
    <property type="match status" value="4"/>
</dbReference>
<dbReference type="InterPro" id="IPR003591">
    <property type="entry name" value="Leu-rich_rpt_typical-subtyp"/>
</dbReference>
<dbReference type="PANTHER" id="PTHR47186:SF63">
    <property type="entry name" value="C-JID DOMAIN-CONTAINING PROTEIN"/>
    <property type="match status" value="1"/>
</dbReference>
<dbReference type="InterPro" id="IPR025875">
    <property type="entry name" value="Leu-rich_rpt_4"/>
</dbReference>
<dbReference type="PANTHER" id="PTHR47186">
    <property type="entry name" value="LEUCINE-RICH REPEAT-CONTAINING PROTEIN 57"/>
    <property type="match status" value="1"/>
</dbReference>
<dbReference type="RefSeq" id="XP_071934972.1">
    <property type="nucleotide sequence ID" value="XM_072078871.1"/>
</dbReference>
<dbReference type="GeneID" id="113725891"/>
<protein>
    <submittedName>
        <fullName evidence="4">Disease resistance protein At4g19050</fullName>
    </submittedName>
</protein>
<accession>A0ABM4WT77</accession>
<evidence type="ECO:0000313" key="4">
    <source>
        <dbReference type="RefSeq" id="XP_071934972.1"/>
    </source>
</evidence>
<dbReference type="Pfam" id="PF13855">
    <property type="entry name" value="LRR_8"/>
    <property type="match status" value="2"/>
</dbReference>
<dbReference type="SMART" id="SM00369">
    <property type="entry name" value="LRR_TYP"/>
    <property type="match status" value="5"/>
</dbReference>
<reference evidence="4" key="1">
    <citation type="submission" date="2025-08" db="UniProtKB">
        <authorList>
            <consortium name="RefSeq"/>
        </authorList>
    </citation>
    <scope>IDENTIFICATION</scope>
    <source>
        <tissue evidence="4">Leaves</tissue>
    </source>
</reference>
<dbReference type="Pfam" id="PF12799">
    <property type="entry name" value="LRR_4"/>
    <property type="match status" value="1"/>
</dbReference>
<keyword evidence="3" id="KW-1185">Reference proteome</keyword>
<dbReference type="InterPro" id="IPR001611">
    <property type="entry name" value="Leu-rich_rpt"/>
</dbReference>
<evidence type="ECO:0000256" key="1">
    <source>
        <dbReference type="ARBA" id="ARBA00022614"/>
    </source>
</evidence>
<sequence length="953" mass="107636">MAKVLNHFGQNESGICHLESIEENNVEDCNVLQLLTYGYELFPRNILIDFCWIGNHFLRKRGSFYFGELISYWILEAYLDNNCSIEDAYKKGHTILMELVDCGLLKQLESGHVGMTEAKYDLDDFDYCKFVQTTQLGLASVFDGELGRVVQAKGMIKTSGAGEIRKKISTLLLDLDCLDSEVPSDFFHCGKELEVLAIFNPGLQPFPLPLFEMDKLHLLVLRGCNFLVSIEQFLKFENPICSENSAPLCVFQKLTVLEISGPSALKHIPDKLFNHTPHLRSTNLSFLEIASLPLSLYDLKGLVWLILRGCSDLQEVRSLKMLDKLEVLDLSGARSLKTIQDKCLYSNQELRILNLSESQITSLPMLRDLKKLTHLLLRDCTNLERLRKITALSNLQILDLSGSTNFKEFVDPSFEKLASLKVLDVSQTAVDKLPLDIGRLHQLCVRDCPQLKELPLTESVKGLLILDLSGSCYLEDIPESFFSHPTSIGVLNLSQTNIKRLPALSGLRNLRRLLLSQCISLETLGELKSTTKLEILDLSGCKALKEVQGRSLENMHRLQKLDLSGTNITCLPSLSSNLHHLILKGCSNLKELPPLNHLSRLEELNLSGVSSTKKVAPDLEHMVNLQILDLSDTQLEKLFSLLKLKNLKYLSLRGCPSLSEVPGLEALTKLEVLDLSGTGIKDLPSLENFGNLHRLLLKGCLSLEKFKDLKMHEVLKATIEELPYEISKVTCLEQLELPIFRVGERDSEKDKLPSEDQSQLPWSISNWPKEPAFDNKLIITVNGIDFLQFLKDNPSFWNASFTQFHFFFHPTEAYGRYGDKNFYRNELLLRDLYFNTRQLSAPMGREWSLEIRGFICFPKCLGLILAHAECIILVDDPFLTCLSDLGTDNIKKMNACWIGRCNEMKDLFHTEKVEDAARSGGSTNHGSPSRVAVASQSQLFHIRRGISVEYQVI</sequence>
<organism evidence="3 4">
    <name type="scientific">Coffea arabica</name>
    <name type="common">Arabian coffee</name>
    <dbReference type="NCBI Taxonomy" id="13443"/>
    <lineage>
        <taxon>Eukaryota</taxon>
        <taxon>Viridiplantae</taxon>
        <taxon>Streptophyta</taxon>
        <taxon>Embryophyta</taxon>
        <taxon>Tracheophyta</taxon>
        <taxon>Spermatophyta</taxon>
        <taxon>Magnoliopsida</taxon>
        <taxon>eudicotyledons</taxon>
        <taxon>Gunneridae</taxon>
        <taxon>Pentapetalae</taxon>
        <taxon>asterids</taxon>
        <taxon>lamiids</taxon>
        <taxon>Gentianales</taxon>
        <taxon>Rubiaceae</taxon>
        <taxon>Ixoroideae</taxon>
        <taxon>Gardenieae complex</taxon>
        <taxon>Bertiereae - Coffeeae clade</taxon>
        <taxon>Coffeeae</taxon>
        <taxon>Coffea</taxon>
    </lineage>
</organism>
<dbReference type="Gene3D" id="3.80.10.10">
    <property type="entry name" value="Ribonuclease Inhibitor"/>
    <property type="match status" value="5"/>
</dbReference>
<evidence type="ECO:0000256" key="2">
    <source>
        <dbReference type="ARBA" id="ARBA00022737"/>
    </source>
</evidence>
<keyword evidence="2" id="KW-0677">Repeat</keyword>
<dbReference type="SUPFAM" id="SSF52058">
    <property type="entry name" value="L domain-like"/>
    <property type="match status" value="2"/>
</dbReference>